<name>A0A427V2Y4_9ENTR</name>
<dbReference type="AlphaFoldDB" id="A0A427V2Y4"/>
<organism evidence="6 7">
    <name type="scientific">Atlantibacter subterraneus</name>
    <dbReference type="NCBI Taxonomy" id="255519"/>
    <lineage>
        <taxon>Bacteria</taxon>
        <taxon>Pseudomonadati</taxon>
        <taxon>Pseudomonadota</taxon>
        <taxon>Gammaproteobacteria</taxon>
        <taxon>Enterobacterales</taxon>
        <taxon>Enterobacteriaceae</taxon>
        <taxon>Atlantibacter</taxon>
    </lineage>
</organism>
<accession>A0A427V2Y4</accession>
<evidence type="ECO:0000313" key="7">
    <source>
        <dbReference type="Proteomes" id="UP000275331"/>
    </source>
</evidence>
<dbReference type="NCBIfam" id="NF033844">
    <property type="entry name" value="small_YqgB"/>
    <property type="match status" value="1"/>
</dbReference>
<dbReference type="Proteomes" id="UP000275331">
    <property type="component" value="Unassembled WGS sequence"/>
</dbReference>
<comment type="caution">
    <text evidence="6">The sequence shown here is derived from an EMBL/GenBank/DDBJ whole genome shotgun (WGS) entry which is preliminary data.</text>
</comment>
<comment type="similarity">
    <text evidence="2">Belongs to the YqgB family.</text>
</comment>
<evidence type="ECO:0000313" key="6">
    <source>
        <dbReference type="EMBL" id="RSE27121.1"/>
    </source>
</evidence>
<gene>
    <name evidence="6" type="ORF">EGT71_07325</name>
</gene>
<protein>
    <recommendedName>
        <fullName evidence="3">Uncharacterized protein YqgB</fullName>
    </recommendedName>
</protein>
<feature type="transmembrane region" description="Helical" evidence="5">
    <location>
        <begin position="21"/>
        <end position="43"/>
    </location>
</feature>
<proteinExistence type="inferred from homology"/>
<dbReference type="InterPro" id="IPR020196">
    <property type="entry name" value="Uncharacterised_YqgB"/>
</dbReference>
<evidence type="ECO:0000256" key="5">
    <source>
        <dbReference type="SAM" id="Phobius"/>
    </source>
</evidence>
<keyword evidence="5" id="KW-1133">Transmembrane helix</keyword>
<keyword evidence="4" id="KW-0963">Cytoplasm</keyword>
<dbReference type="EMBL" id="RHXB01000004">
    <property type="protein sequence ID" value="RSE27121.1"/>
    <property type="molecule type" value="Genomic_DNA"/>
</dbReference>
<evidence type="ECO:0000256" key="4">
    <source>
        <dbReference type="ARBA" id="ARBA00022490"/>
    </source>
</evidence>
<sequence>MFYNDMNMKPVAQRGGQRTMLPGPAVYGLLSHFNAAIVVNFAMPDGIGYTLPTEFEVRYV</sequence>
<dbReference type="Pfam" id="PF11036">
    <property type="entry name" value="YqgB"/>
    <property type="match status" value="1"/>
</dbReference>
<evidence type="ECO:0000256" key="3">
    <source>
        <dbReference type="ARBA" id="ARBA00018270"/>
    </source>
</evidence>
<reference evidence="6 7" key="1">
    <citation type="submission" date="2018-10" db="EMBL/GenBank/DDBJ databases">
        <title>Transmission dynamics of multidrug resistant bacteria on intensive care unit surfaces.</title>
        <authorList>
            <person name="D'Souza A.W."/>
            <person name="Potter R.F."/>
            <person name="Wallace M."/>
            <person name="Shupe A."/>
            <person name="Patel S."/>
            <person name="Sun S."/>
            <person name="Gul D."/>
            <person name="Kwon J.H."/>
            <person name="Andleeb S."/>
            <person name="Burnham C.-A.D."/>
            <person name="Dantas G."/>
        </authorList>
    </citation>
    <scope>NUCLEOTIDE SEQUENCE [LARGE SCALE GENOMIC DNA]</scope>
    <source>
        <strain evidence="6 7">AS_373</strain>
    </source>
</reference>
<dbReference type="GO" id="GO:0005737">
    <property type="term" value="C:cytoplasm"/>
    <property type="evidence" value="ECO:0007669"/>
    <property type="project" value="UniProtKB-SubCell"/>
</dbReference>
<evidence type="ECO:0000256" key="2">
    <source>
        <dbReference type="ARBA" id="ARBA00008499"/>
    </source>
</evidence>
<keyword evidence="5" id="KW-0812">Transmembrane</keyword>
<evidence type="ECO:0000256" key="1">
    <source>
        <dbReference type="ARBA" id="ARBA00004496"/>
    </source>
</evidence>
<comment type="subcellular location">
    <subcellularLocation>
        <location evidence="1">Cytoplasm</location>
    </subcellularLocation>
</comment>
<keyword evidence="5" id="KW-0472">Membrane</keyword>